<accession>A0ACC0WH39</accession>
<organism evidence="1 2">
    <name type="scientific">Peronosclerospora sorghi</name>
    <dbReference type="NCBI Taxonomy" id="230839"/>
    <lineage>
        <taxon>Eukaryota</taxon>
        <taxon>Sar</taxon>
        <taxon>Stramenopiles</taxon>
        <taxon>Oomycota</taxon>
        <taxon>Peronosporomycetes</taxon>
        <taxon>Peronosporales</taxon>
        <taxon>Peronosporaceae</taxon>
        <taxon>Peronosclerospora</taxon>
    </lineage>
</organism>
<comment type="caution">
    <text evidence="1">The sequence shown here is derived from an EMBL/GenBank/DDBJ whole genome shotgun (WGS) entry which is preliminary data.</text>
</comment>
<proteinExistence type="predicted"/>
<evidence type="ECO:0000313" key="1">
    <source>
        <dbReference type="EMBL" id="KAI9917398.1"/>
    </source>
</evidence>
<name>A0ACC0WH39_9STRA</name>
<protein>
    <submittedName>
        <fullName evidence="1">Uncharacterized protein</fullName>
    </submittedName>
</protein>
<evidence type="ECO:0000313" key="2">
    <source>
        <dbReference type="Proteomes" id="UP001163321"/>
    </source>
</evidence>
<dbReference type="EMBL" id="CM047592">
    <property type="protein sequence ID" value="KAI9917398.1"/>
    <property type="molecule type" value="Genomic_DNA"/>
</dbReference>
<gene>
    <name evidence="1" type="ORF">PsorP6_012848</name>
</gene>
<keyword evidence="2" id="KW-1185">Reference proteome</keyword>
<dbReference type="Proteomes" id="UP001163321">
    <property type="component" value="Chromosome 13"/>
</dbReference>
<reference evidence="1 2" key="1">
    <citation type="journal article" date="2022" name="bioRxiv">
        <title>The genome of the oomycete Peronosclerospora sorghi, a cosmopolitan pathogen of maize and sorghum, is inflated with dispersed pseudogenes.</title>
        <authorList>
            <person name="Fletcher K."/>
            <person name="Martin F."/>
            <person name="Isakeit T."/>
            <person name="Cavanaugh K."/>
            <person name="Magill C."/>
            <person name="Michelmore R."/>
        </authorList>
    </citation>
    <scope>NUCLEOTIDE SEQUENCE [LARGE SCALE GENOMIC DNA]</scope>
    <source>
        <strain evidence="1">P6</strain>
    </source>
</reference>
<sequence length="127" mass="13669">MIRDVQPSKSKAVQALLSSMKRGFSSADDDASGTGAVVIKVEMRLRPFCGLYGPWLHQKRFISRPASKLTSLPNWSVALVSRSRTMVNALILSLRALTSAHFKSGTKLATAAAKAAQDGEEATIHIS</sequence>